<evidence type="ECO:0000256" key="3">
    <source>
        <dbReference type="ARBA" id="ARBA00022617"/>
    </source>
</evidence>
<comment type="caution">
    <text evidence="8">The sequence shown here is derived from an EMBL/GenBank/DDBJ whole genome shotgun (WGS) entry which is preliminary data.</text>
</comment>
<keyword evidence="6" id="KW-0408">Iron</keyword>
<name>A0AAV8WS85_9CUCU</name>
<dbReference type="InterPro" id="IPR036396">
    <property type="entry name" value="Cyt_P450_sf"/>
</dbReference>
<gene>
    <name evidence="8" type="ORF">NQ314_018077</name>
</gene>
<keyword evidence="7" id="KW-0503">Monooxygenase</keyword>
<evidence type="ECO:0000256" key="1">
    <source>
        <dbReference type="ARBA" id="ARBA00001971"/>
    </source>
</evidence>
<feature type="non-terminal residue" evidence="8">
    <location>
        <position position="159"/>
    </location>
</feature>
<dbReference type="PANTHER" id="PTHR24291:SF187">
    <property type="entry name" value="CYTOCHROME P450 4AE1-RELATED"/>
    <property type="match status" value="1"/>
</dbReference>
<reference evidence="8" key="1">
    <citation type="journal article" date="2023" name="Insect Mol. Biol.">
        <title>Genome sequencing provides insights into the evolution of gene families encoding plant cell wall-degrading enzymes in longhorned beetles.</title>
        <authorList>
            <person name="Shin N.R."/>
            <person name="Okamura Y."/>
            <person name="Kirsch R."/>
            <person name="Pauchet Y."/>
        </authorList>
    </citation>
    <scope>NUCLEOTIDE SEQUENCE</scope>
    <source>
        <strain evidence="8">RBIC_L_NR</strain>
    </source>
</reference>
<keyword evidence="9" id="KW-1185">Reference proteome</keyword>
<dbReference type="GO" id="GO:0004497">
    <property type="term" value="F:monooxygenase activity"/>
    <property type="evidence" value="ECO:0007669"/>
    <property type="project" value="UniProtKB-KW"/>
</dbReference>
<dbReference type="GO" id="GO:0016705">
    <property type="term" value="F:oxidoreductase activity, acting on paired donors, with incorporation or reduction of molecular oxygen"/>
    <property type="evidence" value="ECO:0007669"/>
    <property type="project" value="InterPro"/>
</dbReference>
<comment type="similarity">
    <text evidence="2">Belongs to the cytochrome P450 family.</text>
</comment>
<dbReference type="SUPFAM" id="SSF48264">
    <property type="entry name" value="Cytochrome P450"/>
    <property type="match status" value="1"/>
</dbReference>
<accession>A0AAV8WS85</accession>
<dbReference type="AlphaFoldDB" id="A0AAV8WS85"/>
<evidence type="ECO:0000256" key="2">
    <source>
        <dbReference type="ARBA" id="ARBA00010617"/>
    </source>
</evidence>
<evidence type="ECO:0000313" key="9">
    <source>
        <dbReference type="Proteomes" id="UP001162156"/>
    </source>
</evidence>
<keyword evidence="4" id="KW-0479">Metal-binding</keyword>
<evidence type="ECO:0008006" key="10">
    <source>
        <dbReference type="Google" id="ProtNLM"/>
    </source>
</evidence>
<dbReference type="GO" id="GO:0020037">
    <property type="term" value="F:heme binding"/>
    <property type="evidence" value="ECO:0007669"/>
    <property type="project" value="InterPro"/>
</dbReference>
<dbReference type="Pfam" id="PF00067">
    <property type="entry name" value="p450"/>
    <property type="match status" value="2"/>
</dbReference>
<comment type="cofactor">
    <cofactor evidence="1">
        <name>heme</name>
        <dbReference type="ChEBI" id="CHEBI:30413"/>
    </cofactor>
</comment>
<dbReference type="InterPro" id="IPR001128">
    <property type="entry name" value="Cyt_P450"/>
</dbReference>
<dbReference type="Gene3D" id="1.10.630.10">
    <property type="entry name" value="Cytochrome P450"/>
    <property type="match status" value="2"/>
</dbReference>
<dbReference type="GO" id="GO:0005506">
    <property type="term" value="F:iron ion binding"/>
    <property type="evidence" value="ECO:0007669"/>
    <property type="project" value="InterPro"/>
</dbReference>
<evidence type="ECO:0000256" key="5">
    <source>
        <dbReference type="ARBA" id="ARBA00023002"/>
    </source>
</evidence>
<evidence type="ECO:0000256" key="7">
    <source>
        <dbReference type="ARBA" id="ARBA00023033"/>
    </source>
</evidence>
<dbReference type="InterPro" id="IPR050196">
    <property type="entry name" value="Cytochrome_P450_Monoox"/>
</dbReference>
<dbReference type="PANTHER" id="PTHR24291">
    <property type="entry name" value="CYTOCHROME P450 FAMILY 4"/>
    <property type="match status" value="1"/>
</dbReference>
<dbReference type="Proteomes" id="UP001162156">
    <property type="component" value="Unassembled WGS sequence"/>
</dbReference>
<protein>
    <recommendedName>
        <fullName evidence="10">Cytochrome P450</fullName>
    </recommendedName>
</protein>
<dbReference type="EMBL" id="JANEYF010005086">
    <property type="protein sequence ID" value="KAJ8929253.1"/>
    <property type="molecule type" value="Genomic_DNA"/>
</dbReference>
<evidence type="ECO:0000256" key="4">
    <source>
        <dbReference type="ARBA" id="ARBA00022723"/>
    </source>
</evidence>
<keyword evidence="5" id="KW-0560">Oxidoreductase</keyword>
<sequence length="159" mass="18708">MIYFDNTENPLIWYLTLLFLLGPKWRNRRKMITPAFHRSILEQYIDCFDVNGRILIEQLEKELDKDSVDIYPYISLYTLDVICVINARRKELEIKPKTENGIVRDWGEKKKMDFLDILLQSSIDGEPLSREDIREEGHDTSSSAISFTVFLLANHPEVQ</sequence>
<evidence type="ECO:0000313" key="8">
    <source>
        <dbReference type="EMBL" id="KAJ8929253.1"/>
    </source>
</evidence>
<keyword evidence="3" id="KW-0349">Heme</keyword>
<organism evidence="8 9">
    <name type="scientific">Rhamnusium bicolor</name>
    <dbReference type="NCBI Taxonomy" id="1586634"/>
    <lineage>
        <taxon>Eukaryota</taxon>
        <taxon>Metazoa</taxon>
        <taxon>Ecdysozoa</taxon>
        <taxon>Arthropoda</taxon>
        <taxon>Hexapoda</taxon>
        <taxon>Insecta</taxon>
        <taxon>Pterygota</taxon>
        <taxon>Neoptera</taxon>
        <taxon>Endopterygota</taxon>
        <taxon>Coleoptera</taxon>
        <taxon>Polyphaga</taxon>
        <taxon>Cucujiformia</taxon>
        <taxon>Chrysomeloidea</taxon>
        <taxon>Cerambycidae</taxon>
        <taxon>Lepturinae</taxon>
        <taxon>Rhagiini</taxon>
        <taxon>Rhamnusium</taxon>
    </lineage>
</organism>
<proteinExistence type="inferred from homology"/>
<evidence type="ECO:0000256" key="6">
    <source>
        <dbReference type="ARBA" id="ARBA00023004"/>
    </source>
</evidence>